<sequence>MNKIFYLASCSIDAKGNYCNFSQHIHKNDYDPINLFHMKKDVNETLSVSCSSHVCRENLVNMLEHLVPLYEHDVSTDNELSYESEFIENGKRSITYLTSEACVSQDPVNPVIQNQNQNLSNGINTLNIIPIMNLIIISLLSLLLKI</sequence>
<organism evidence="2 3">
    <name type="scientific">Neocallimastix californiae</name>
    <dbReference type="NCBI Taxonomy" id="1754190"/>
    <lineage>
        <taxon>Eukaryota</taxon>
        <taxon>Fungi</taxon>
        <taxon>Fungi incertae sedis</taxon>
        <taxon>Chytridiomycota</taxon>
        <taxon>Chytridiomycota incertae sedis</taxon>
        <taxon>Neocallimastigomycetes</taxon>
        <taxon>Neocallimastigales</taxon>
        <taxon>Neocallimastigaceae</taxon>
        <taxon>Neocallimastix</taxon>
    </lineage>
</organism>
<dbReference type="EMBL" id="MCOG01000059">
    <property type="protein sequence ID" value="ORY61826.1"/>
    <property type="molecule type" value="Genomic_DNA"/>
</dbReference>
<gene>
    <name evidence="2" type="ORF">LY90DRAFT_701108</name>
</gene>
<feature type="transmembrane region" description="Helical" evidence="1">
    <location>
        <begin position="125"/>
        <end position="144"/>
    </location>
</feature>
<reference evidence="2 3" key="1">
    <citation type="submission" date="2016-08" db="EMBL/GenBank/DDBJ databases">
        <title>A Parts List for Fungal Cellulosomes Revealed by Comparative Genomics.</title>
        <authorList>
            <consortium name="DOE Joint Genome Institute"/>
            <person name="Haitjema C.H."/>
            <person name="Gilmore S.P."/>
            <person name="Henske J.K."/>
            <person name="Solomon K.V."/>
            <person name="De Groot R."/>
            <person name="Kuo A."/>
            <person name="Mondo S.J."/>
            <person name="Salamov A.A."/>
            <person name="Labutti K."/>
            <person name="Zhao Z."/>
            <person name="Chiniquy J."/>
            <person name="Barry K."/>
            <person name="Brewer H.M."/>
            <person name="Purvine S.O."/>
            <person name="Wright A.T."/>
            <person name="Boxma B."/>
            <person name="Van Alen T."/>
            <person name="Hackstein J.H."/>
            <person name="Baker S.E."/>
            <person name="Grigoriev I.V."/>
            <person name="O'Malley M.A."/>
        </authorList>
    </citation>
    <scope>NUCLEOTIDE SEQUENCE [LARGE SCALE GENOMIC DNA]</scope>
    <source>
        <strain evidence="2 3">G1</strain>
    </source>
</reference>
<protein>
    <submittedName>
        <fullName evidence="2">Uncharacterized protein</fullName>
    </submittedName>
</protein>
<evidence type="ECO:0000256" key="1">
    <source>
        <dbReference type="SAM" id="Phobius"/>
    </source>
</evidence>
<keyword evidence="1" id="KW-1133">Transmembrane helix</keyword>
<dbReference type="Proteomes" id="UP000193920">
    <property type="component" value="Unassembled WGS sequence"/>
</dbReference>
<accession>A0A1Y2DRT5</accession>
<dbReference type="AlphaFoldDB" id="A0A1Y2DRT5"/>
<keyword evidence="1" id="KW-0812">Transmembrane</keyword>
<keyword evidence="3" id="KW-1185">Reference proteome</keyword>
<comment type="caution">
    <text evidence="2">The sequence shown here is derived from an EMBL/GenBank/DDBJ whole genome shotgun (WGS) entry which is preliminary data.</text>
</comment>
<keyword evidence="1" id="KW-0472">Membrane</keyword>
<name>A0A1Y2DRT5_9FUNG</name>
<evidence type="ECO:0000313" key="2">
    <source>
        <dbReference type="EMBL" id="ORY61826.1"/>
    </source>
</evidence>
<evidence type="ECO:0000313" key="3">
    <source>
        <dbReference type="Proteomes" id="UP000193920"/>
    </source>
</evidence>
<proteinExistence type="predicted"/>